<name>A0ACC6KVX1_9SPHI</name>
<sequence>MKKSFLTLALLATLAVGAATAQVYAPLGTTPLPCDPGFFTCAMYAGTTEGYSDAYPNQGDHNRVDLIEYSLNF</sequence>
<dbReference type="Proteomes" id="UP001246858">
    <property type="component" value="Unassembled WGS sequence"/>
</dbReference>
<gene>
    <name evidence="1" type="ORF">J2X78_001869</name>
</gene>
<proteinExistence type="predicted"/>
<evidence type="ECO:0000313" key="1">
    <source>
        <dbReference type="EMBL" id="MDR6783317.1"/>
    </source>
</evidence>
<protein>
    <submittedName>
        <fullName evidence="1">Uncharacterized protein</fullName>
    </submittedName>
</protein>
<evidence type="ECO:0000313" key="2">
    <source>
        <dbReference type="Proteomes" id="UP001246858"/>
    </source>
</evidence>
<reference evidence="1" key="1">
    <citation type="submission" date="2023-07" db="EMBL/GenBank/DDBJ databases">
        <title>Sorghum-associated microbial communities from plants grown in Nebraska, USA.</title>
        <authorList>
            <person name="Schachtman D."/>
        </authorList>
    </citation>
    <scope>NUCLEOTIDE SEQUENCE</scope>
    <source>
        <strain evidence="1">2697</strain>
    </source>
</reference>
<dbReference type="EMBL" id="JAVDTF010000001">
    <property type="protein sequence ID" value="MDR6783317.1"/>
    <property type="molecule type" value="Genomic_DNA"/>
</dbReference>
<accession>A0ACC6KVX1</accession>
<organism evidence="1 2">
    <name type="scientific">Pedobacter africanus</name>
    <dbReference type="NCBI Taxonomy" id="151894"/>
    <lineage>
        <taxon>Bacteria</taxon>
        <taxon>Pseudomonadati</taxon>
        <taxon>Bacteroidota</taxon>
        <taxon>Sphingobacteriia</taxon>
        <taxon>Sphingobacteriales</taxon>
        <taxon>Sphingobacteriaceae</taxon>
        <taxon>Pedobacter</taxon>
    </lineage>
</organism>
<keyword evidence="2" id="KW-1185">Reference proteome</keyword>
<comment type="caution">
    <text evidence="1">The sequence shown here is derived from an EMBL/GenBank/DDBJ whole genome shotgun (WGS) entry which is preliminary data.</text>
</comment>